<evidence type="ECO:0000256" key="1">
    <source>
        <dbReference type="SAM" id="MobiDB-lite"/>
    </source>
</evidence>
<gene>
    <name evidence="2" type="ORF">ACFOSS_02555</name>
</gene>
<organism evidence="2 3">
    <name type="scientific">Pseudaeromonas sharmana</name>
    <dbReference type="NCBI Taxonomy" id="328412"/>
    <lineage>
        <taxon>Bacteria</taxon>
        <taxon>Pseudomonadati</taxon>
        <taxon>Pseudomonadota</taxon>
        <taxon>Gammaproteobacteria</taxon>
        <taxon>Aeromonadales</taxon>
        <taxon>Aeromonadaceae</taxon>
        <taxon>Pseudaeromonas</taxon>
    </lineage>
</organism>
<evidence type="ECO:0000313" key="3">
    <source>
        <dbReference type="Proteomes" id="UP001595692"/>
    </source>
</evidence>
<name>A0ABV8CJE2_9GAMM</name>
<sequence length="103" mass="11776">MDNKMQGARRFVASYRFRWLSLSALPQNRTINREIEPKTLVSGLHLTNMRPVLGLCAPTMSMPTQRPDSWHSFRYSPRQHSFSDKDDVHEGAVFDGTGQRAGQ</sequence>
<dbReference type="RefSeq" id="WP_377150455.1">
    <property type="nucleotide sequence ID" value="NZ_JBHSAF010000001.1"/>
</dbReference>
<reference evidence="3" key="1">
    <citation type="journal article" date="2019" name="Int. J. Syst. Evol. Microbiol.">
        <title>The Global Catalogue of Microorganisms (GCM) 10K type strain sequencing project: providing services to taxonomists for standard genome sequencing and annotation.</title>
        <authorList>
            <consortium name="The Broad Institute Genomics Platform"/>
            <consortium name="The Broad Institute Genome Sequencing Center for Infectious Disease"/>
            <person name="Wu L."/>
            <person name="Ma J."/>
        </authorList>
    </citation>
    <scope>NUCLEOTIDE SEQUENCE [LARGE SCALE GENOMIC DNA]</scope>
    <source>
        <strain evidence="3">CCUG 54939</strain>
    </source>
</reference>
<dbReference type="EMBL" id="JBHSAF010000001">
    <property type="protein sequence ID" value="MFC3912346.1"/>
    <property type="molecule type" value="Genomic_DNA"/>
</dbReference>
<dbReference type="Proteomes" id="UP001595692">
    <property type="component" value="Unassembled WGS sequence"/>
</dbReference>
<feature type="compositionally biased region" description="Basic and acidic residues" evidence="1">
    <location>
        <begin position="81"/>
        <end position="92"/>
    </location>
</feature>
<comment type="caution">
    <text evidence="2">The sequence shown here is derived from an EMBL/GenBank/DDBJ whole genome shotgun (WGS) entry which is preliminary data.</text>
</comment>
<feature type="region of interest" description="Disordered" evidence="1">
    <location>
        <begin position="65"/>
        <end position="103"/>
    </location>
</feature>
<protein>
    <submittedName>
        <fullName evidence="2">Uncharacterized protein</fullName>
    </submittedName>
</protein>
<evidence type="ECO:0000313" key="2">
    <source>
        <dbReference type="EMBL" id="MFC3912346.1"/>
    </source>
</evidence>
<proteinExistence type="predicted"/>
<keyword evidence="3" id="KW-1185">Reference proteome</keyword>
<accession>A0ABV8CJE2</accession>